<dbReference type="InterPro" id="IPR007053">
    <property type="entry name" value="LRAT_dom"/>
</dbReference>
<dbReference type="PANTHER" id="PTHR13943:SF77">
    <property type="entry name" value="LRAT DOMAIN-CONTAINING PROTEIN"/>
    <property type="match status" value="1"/>
</dbReference>
<evidence type="ECO:0000256" key="1">
    <source>
        <dbReference type="ARBA" id="ARBA00007824"/>
    </source>
</evidence>
<comment type="similarity">
    <text evidence="1">Belongs to the H-rev107 family.</text>
</comment>
<keyword evidence="7" id="KW-1185">Reference proteome</keyword>
<dbReference type="GO" id="GO:0016410">
    <property type="term" value="F:N-acyltransferase activity"/>
    <property type="evidence" value="ECO:0007669"/>
    <property type="project" value="TreeGrafter"/>
</dbReference>
<dbReference type="Proteomes" id="UP000014500">
    <property type="component" value="Unassembled WGS sequence"/>
</dbReference>
<dbReference type="HOGENOM" id="CLU_474378_0_0_1"/>
<dbReference type="GO" id="GO:0005737">
    <property type="term" value="C:cytoplasm"/>
    <property type="evidence" value="ECO:0007669"/>
    <property type="project" value="TreeGrafter"/>
</dbReference>
<proteinExistence type="inferred from homology"/>
<name>T1ILD5_STRMM</name>
<keyword evidence="3" id="KW-0378">Hydrolase</keyword>
<keyword evidence="2" id="KW-0808">Transferase</keyword>
<dbReference type="GO" id="GO:0008970">
    <property type="term" value="F:phospholipase A1 activity"/>
    <property type="evidence" value="ECO:0007669"/>
    <property type="project" value="TreeGrafter"/>
</dbReference>
<organism evidence="6 7">
    <name type="scientific">Strigamia maritima</name>
    <name type="common">European centipede</name>
    <name type="synonym">Geophilus maritimus</name>
    <dbReference type="NCBI Taxonomy" id="126957"/>
    <lineage>
        <taxon>Eukaryota</taxon>
        <taxon>Metazoa</taxon>
        <taxon>Ecdysozoa</taxon>
        <taxon>Arthropoda</taxon>
        <taxon>Myriapoda</taxon>
        <taxon>Chilopoda</taxon>
        <taxon>Pleurostigmophora</taxon>
        <taxon>Geophilomorpha</taxon>
        <taxon>Linotaeniidae</taxon>
        <taxon>Strigamia</taxon>
    </lineage>
</organism>
<evidence type="ECO:0000313" key="6">
    <source>
        <dbReference type="EnsemblMetazoa" id="SMAR001759-PA"/>
    </source>
</evidence>
<protein>
    <recommendedName>
        <fullName evidence="5">LRAT domain-containing protein</fullName>
    </recommendedName>
</protein>
<evidence type="ECO:0000259" key="5">
    <source>
        <dbReference type="PROSITE" id="PS51934"/>
    </source>
</evidence>
<dbReference type="PROSITE" id="PS51934">
    <property type="entry name" value="LRAT"/>
    <property type="match status" value="1"/>
</dbReference>
<sequence length="575" mass="65371">MGGSPSKFEEFCNTLHIGDLIEFPPTDNNFAHWAVYVGSSGGKAGAAAAEAMRNLHYDQLIHLRKKMQCEAIIRLEPIEDVPNFENAKVNNYHDPFTNRLHDYVIEANANREKDKIIQFHSIANNCEHFATNCRYGKKMSNQSVNLVLAHPELINKICEDDVVLREYVQTIIPNQIKVDKGGSSAKISPITTQEKRSFVIHTDNKNTAFLDKLEGSAEPLSHCPIKPVRPNVRFFNPPRKIEEKSFDKLKTRPLSNQTSSMSYRPVGSVRPNAQLVNPPLKIQEKSFDKLNVNNPLSHLTSPVSHLSGPLSLQTGQLRRGFIETNSPNAQLVNPPLKIQEKSFDKLNVNNPLSHLTSPVSHLSGPLNLQTGQLRRGPIETNNPNAKLVGPFLKVDDKSFDKLTTATRKSFKAKPVSHLFNQQVPLRPQFIQVVWILLIPLVTRHDQKSQTDISEEIELKDQKLRKRNVVIYGFPEASDNWMDDVLTVKKLLEDLDLKDQLAIPKNLIEIKRLGRFDPSKKRLLRLKFDVIKNRDFFFQSATTLLQQFPQYSKLSIKDDLTATQQLALFNRGRRNK</sequence>
<dbReference type="STRING" id="126957.T1ILD5"/>
<dbReference type="EMBL" id="JH430794">
    <property type="status" value="NOT_ANNOTATED_CDS"/>
    <property type="molecule type" value="Genomic_DNA"/>
</dbReference>
<evidence type="ECO:0000256" key="3">
    <source>
        <dbReference type="ARBA" id="ARBA00022801"/>
    </source>
</evidence>
<evidence type="ECO:0000256" key="4">
    <source>
        <dbReference type="ARBA" id="ARBA00023098"/>
    </source>
</evidence>
<dbReference type="GO" id="GO:0070292">
    <property type="term" value="P:N-acylphosphatidylethanolamine metabolic process"/>
    <property type="evidence" value="ECO:0007669"/>
    <property type="project" value="TreeGrafter"/>
</dbReference>
<evidence type="ECO:0000256" key="2">
    <source>
        <dbReference type="ARBA" id="ARBA00022679"/>
    </source>
</evidence>
<dbReference type="Pfam" id="PF04970">
    <property type="entry name" value="LRAT"/>
    <property type="match status" value="1"/>
</dbReference>
<dbReference type="EnsemblMetazoa" id="SMAR001759-RA">
    <property type="protein sequence ID" value="SMAR001759-PA"/>
    <property type="gene ID" value="SMAR001759"/>
</dbReference>
<dbReference type="Gene3D" id="3.90.1720.10">
    <property type="entry name" value="endopeptidase domain like (from Nostoc punctiforme)"/>
    <property type="match status" value="1"/>
</dbReference>
<reference evidence="6" key="2">
    <citation type="submission" date="2015-02" db="UniProtKB">
        <authorList>
            <consortium name="EnsemblMetazoa"/>
        </authorList>
    </citation>
    <scope>IDENTIFICATION</scope>
</reference>
<dbReference type="GO" id="GO:0004623">
    <property type="term" value="F:phospholipase A2 activity"/>
    <property type="evidence" value="ECO:0007669"/>
    <property type="project" value="TreeGrafter"/>
</dbReference>
<keyword evidence="4" id="KW-0443">Lipid metabolism</keyword>
<evidence type="ECO:0000313" key="7">
    <source>
        <dbReference type="Proteomes" id="UP000014500"/>
    </source>
</evidence>
<accession>T1ILD5</accession>
<dbReference type="AlphaFoldDB" id="T1ILD5"/>
<reference evidence="7" key="1">
    <citation type="submission" date="2011-05" db="EMBL/GenBank/DDBJ databases">
        <authorList>
            <person name="Richards S.R."/>
            <person name="Qu J."/>
            <person name="Jiang H."/>
            <person name="Jhangiani S.N."/>
            <person name="Agravi P."/>
            <person name="Goodspeed R."/>
            <person name="Gross S."/>
            <person name="Mandapat C."/>
            <person name="Jackson L."/>
            <person name="Mathew T."/>
            <person name="Pu L."/>
            <person name="Thornton R."/>
            <person name="Saada N."/>
            <person name="Wilczek-Boney K.B."/>
            <person name="Lee S."/>
            <person name="Kovar C."/>
            <person name="Wu Y."/>
            <person name="Scherer S.E."/>
            <person name="Worley K.C."/>
            <person name="Muzny D.M."/>
            <person name="Gibbs R."/>
        </authorList>
    </citation>
    <scope>NUCLEOTIDE SEQUENCE</scope>
    <source>
        <strain evidence="7">Brora</strain>
    </source>
</reference>
<feature type="domain" description="LRAT" evidence="5">
    <location>
        <begin position="22"/>
        <end position="142"/>
    </location>
</feature>
<dbReference type="InterPro" id="IPR051496">
    <property type="entry name" value="H-rev107_PLA/AT"/>
</dbReference>
<dbReference type="PANTHER" id="PTHR13943">
    <property type="entry name" value="HRAS-LIKE SUPPRESSOR - RELATED"/>
    <property type="match status" value="1"/>
</dbReference>